<name>A0AAQ3QY84_9BACT</name>
<dbReference type="Pfam" id="PF19669">
    <property type="entry name" value="DUF6172"/>
    <property type="match status" value="1"/>
</dbReference>
<organism evidence="1 2">
    <name type="scientific">Rubellicoccus peritrichatus</name>
    <dbReference type="NCBI Taxonomy" id="3080537"/>
    <lineage>
        <taxon>Bacteria</taxon>
        <taxon>Pseudomonadati</taxon>
        <taxon>Verrucomicrobiota</taxon>
        <taxon>Opitutia</taxon>
        <taxon>Puniceicoccales</taxon>
        <taxon>Cerasicoccaceae</taxon>
        <taxon>Rubellicoccus</taxon>
    </lineage>
</organism>
<protein>
    <submittedName>
        <fullName evidence="1">DUF6172 family protein</fullName>
    </submittedName>
</protein>
<dbReference type="AlphaFoldDB" id="A0AAQ3QY84"/>
<dbReference type="KEGG" id="puo:RZN69_10715"/>
<evidence type="ECO:0000313" key="2">
    <source>
        <dbReference type="Proteomes" id="UP001304300"/>
    </source>
</evidence>
<sequence>MKKTYTLSDPKMALARRVEAVKNEIRKYIKRERRKQLPAGADFWDFDCRFGQSADEAQGIHLAEIQKYIDKAEQQKLDSFYIEILAKPGIRTSKPRPENTDLADDS</sequence>
<accession>A0AAQ3QY84</accession>
<dbReference type="RefSeq" id="WP_317836120.1">
    <property type="nucleotide sequence ID" value="NZ_CP136920.1"/>
</dbReference>
<dbReference type="Proteomes" id="UP001304300">
    <property type="component" value="Chromosome"/>
</dbReference>
<dbReference type="InterPro" id="IPR046170">
    <property type="entry name" value="DUF6172"/>
</dbReference>
<reference evidence="1 2" key="1">
    <citation type="submission" date="2023-10" db="EMBL/GenBank/DDBJ databases">
        <title>Rubellicoccus peritrichatus gen. nov., sp. nov., isolated from an algae of coral reef tank.</title>
        <authorList>
            <person name="Luo J."/>
        </authorList>
    </citation>
    <scope>NUCLEOTIDE SEQUENCE [LARGE SCALE GENOMIC DNA]</scope>
    <source>
        <strain evidence="1 2">CR14</strain>
    </source>
</reference>
<gene>
    <name evidence="1" type="ORF">RZN69_10715</name>
</gene>
<keyword evidence="2" id="KW-1185">Reference proteome</keyword>
<dbReference type="EMBL" id="CP136920">
    <property type="protein sequence ID" value="WOO43560.1"/>
    <property type="molecule type" value="Genomic_DNA"/>
</dbReference>
<proteinExistence type="predicted"/>
<evidence type="ECO:0000313" key="1">
    <source>
        <dbReference type="EMBL" id="WOO43560.1"/>
    </source>
</evidence>